<evidence type="ECO:0000313" key="1">
    <source>
        <dbReference type="EMBL" id="KAF4339365.1"/>
    </source>
</evidence>
<name>A0A9P5AIG3_9HYPO</name>
<evidence type="ECO:0000313" key="2">
    <source>
        <dbReference type="Proteomes" id="UP000730481"/>
    </source>
</evidence>
<reference evidence="1" key="1">
    <citation type="journal article" date="2017" name="Mycologia">
        <title>Fusarium algeriense, sp. nov., a novel toxigenic crown rot pathogen of durum wheat from Algeria is nested in the Fusarium burgessii species complex.</title>
        <authorList>
            <person name="Laraba I."/>
            <person name="Keddad A."/>
            <person name="Boureghda H."/>
            <person name="Abdallah N."/>
            <person name="Vaughan M.M."/>
            <person name="Proctor R.H."/>
            <person name="Busman M."/>
            <person name="O'Donnell K."/>
        </authorList>
    </citation>
    <scope>NUCLEOTIDE SEQUENCE</scope>
    <source>
        <strain evidence="1">NRRL 25174</strain>
    </source>
</reference>
<dbReference type="OrthoDB" id="5362512at2759"/>
<dbReference type="EMBL" id="PVQB02000288">
    <property type="protein sequence ID" value="KAF4339365.1"/>
    <property type="molecule type" value="Genomic_DNA"/>
</dbReference>
<gene>
    <name evidence="1" type="ORF">FBEOM_6779</name>
</gene>
<keyword evidence="2" id="KW-1185">Reference proteome</keyword>
<organism evidence="1 2">
    <name type="scientific">Fusarium beomiforme</name>
    <dbReference type="NCBI Taxonomy" id="44412"/>
    <lineage>
        <taxon>Eukaryota</taxon>
        <taxon>Fungi</taxon>
        <taxon>Dikarya</taxon>
        <taxon>Ascomycota</taxon>
        <taxon>Pezizomycotina</taxon>
        <taxon>Sordariomycetes</taxon>
        <taxon>Hypocreomycetidae</taxon>
        <taxon>Hypocreales</taxon>
        <taxon>Nectriaceae</taxon>
        <taxon>Fusarium</taxon>
        <taxon>Fusarium burgessii species complex</taxon>
    </lineage>
</organism>
<dbReference type="PANTHER" id="PTHR33112:SF16">
    <property type="entry name" value="HETEROKARYON INCOMPATIBILITY DOMAIN-CONTAINING PROTEIN"/>
    <property type="match status" value="1"/>
</dbReference>
<proteinExistence type="predicted"/>
<accession>A0A9P5AIG3</accession>
<reference evidence="1" key="2">
    <citation type="submission" date="2020-02" db="EMBL/GenBank/DDBJ databases">
        <title>Identification and distribution of gene clusters putatively required for synthesis of sphingolipid metabolism inhibitors in phylogenetically diverse species of the filamentous fungus Fusarium.</title>
        <authorList>
            <person name="Kim H.-S."/>
            <person name="Busman M."/>
            <person name="Brown D.W."/>
            <person name="Divon H."/>
            <person name="Uhlig S."/>
            <person name="Proctor R.H."/>
        </authorList>
    </citation>
    <scope>NUCLEOTIDE SEQUENCE</scope>
    <source>
        <strain evidence="1">NRRL 25174</strain>
    </source>
</reference>
<sequence length="250" mass="28227">MRLPYHQQWGDVVSIYANCSLTNDSDRLIAMSGIAKSFQETNQDTYLAGLWKGVIFSDLTWKTNASEGAQVQRSESYAPTWSWASVVGGHITLCMMHSRHGGLPIPLIELVEARIVSEPPGGDNTGLLRSAELDIECMLYHYRWVRKTKKLAVFTDEARTKCYFDKEYRDQDLYIDTTNMVQKFQDMEQVEGVCLPLCGVHGAYGAGTNAFLMLEHVSGTIFKRVGTFQHGEMVKWIRQWSGSGTRITLV</sequence>
<comment type="caution">
    <text evidence="1">The sequence shown here is derived from an EMBL/GenBank/DDBJ whole genome shotgun (WGS) entry which is preliminary data.</text>
</comment>
<dbReference type="PANTHER" id="PTHR33112">
    <property type="entry name" value="DOMAIN PROTEIN, PUTATIVE-RELATED"/>
    <property type="match status" value="1"/>
</dbReference>
<dbReference type="Proteomes" id="UP000730481">
    <property type="component" value="Unassembled WGS sequence"/>
</dbReference>
<dbReference type="AlphaFoldDB" id="A0A9P5AIG3"/>
<protein>
    <submittedName>
        <fullName evidence="1">Heterokaryon incompatibility</fullName>
    </submittedName>
</protein>